<evidence type="ECO:0000313" key="3">
    <source>
        <dbReference type="Proteomes" id="UP000593567"/>
    </source>
</evidence>
<protein>
    <submittedName>
        <fullName evidence="2">Uncharacterized protein</fullName>
    </submittedName>
</protein>
<evidence type="ECO:0000313" key="2">
    <source>
        <dbReference type="EMBL" id="KAF6031205.1"/>
    </source>
</evidence>
<dbReference type="AlphaFoldDB" id="A0A7J7JZ99"/>
<dbReference type="EMBL" id="VXIV02001632">
    <property type="protein sequence ID" value="KAF6031205.1"/>
    <property type="molecule type" value="Genomic_DNA"/>
</dbReference>
<comment type="caution">
    <text evidence="2">The sequence shown here is derived from an EMBL/GenBank/DDBJ whole genome shotgun (WGS) entry which is preliminary data.</text>
</comment>
<organism evidence="2 3">
    <name type="scientific">Bugula neritina</name>
    <name type="common">Brown bryozoan</name>
    <name type="synonym">Sertularia neritina</name>
    <dbReference type="NCBI Taxonomy" id="10212"/>
    <lineage>
        <taxon>Eukaryota</taxon>
        <taxon>Metazoa</taxon>
        <taxon>Spiralia</taxon>
        <taxon>Lophotrochozoa</taxon>
        <taxon>Bryozoa</taxon>
        <taxon>Gymnolaemata</taxon>
        <taxon>Cheilostomatida</taxon>
        <taxon>Flustrina</taxon>
        <taxon>Buguloidea</taxon>
        <taxon>Bugulidae</taxon>
        <taxon>Bugula</taxon>
    </lineage>
</organism>
<reference evidence="2" key="1">
    <citation type="submission" date="2020-06" db="EMBL/GenBank/DDBJ databases">
        <title>Draft genome of Bugula neritina, a colonial animal packing powerful symbionts and potential medicines.</title>
        <authorList>
            <person name="Rayko M."/>
        </authorList>
    </citation>
    <scope>NUCLEOTIDE SEQUENCE [LARGE SCALE GENOMIC DNA]</scope>
    <source>
        <strain evidence="2">Kwan_BN1</strain>
    </source>
</reference>
<accession>A0A7J7JZ99</accession>
<gene>
    <name evidence="2" type="ORF">EB796_010441</name>
</gene>
<keyword evidence="1" id="KW-0812">Transmembrane</keyword>
<sequence length="73" mass="7960">MPGTLYIKPLDGVNAVKKVADSRVAGLLPTHIVLYLLALASGLVCIINYNGNLFEYWLDSSISNTSCLEEVYV</sequence>
<keyword evidence="1" id="KW-1133">Transmembrane helix</keyword>
<evidence type="ECO:0000256" key="1">
    <source>
        <dbReference type="SAM" id="Phobius"/>
    </source>
</evidence>
<proteinExistence type="predicted"/>
<keyword evidence="1" id="KW-0472">Membrane</keyword>
<name>A0A7J7JZ99_BUGNE</name>
<dbReference type="Proteomes" id="UP000593567">
    <property type="component" value="Unassembled WGS sequence"/>
</dbReference>
<feature type="transmembrane region" description="Helical" evidence="1">
    <location>
        <begin position="32"/>
        <end position="51"/>
    </location>
</feature>
<keyword evidence="3" id="KW-1185">Reference proteome</keyword>